<dbReference type="GO" id="GO:1990238">
    <property type="term" value="F:double-stranded DNA endonuclease activity"/>
    <property type="evidence" value="ECO:0007669"/>
    <property type="project" value="TreeGrafter"/>
</dbReference>
<evidence type="ECO:0000313" key="2">
    <source>
        <dbReference type="EMBL" id="TLG09481.1"/>
    </source>
</evidence>
<dbReference type="Pfam" id="PF04754">
    <property type="entry name" value="Transposase_31"/>
    <property type="match status" value="1"/>
</dbReference>
<organism evidence="2 3">
    <name type="scientific">Nocardia cyriacigeorgica</name>
    <dbReference type="NCBI Taxonomy" id="135487"/>
    <lineage>
        <taxon>Bacteria</taxon>
        <taxon>Bacillati</taxon>
        <taxon>Actinomycetota</taxon>
        <taxon>Actinomycetes</taxon>
        <taxon>Mycobacteriales</taxon>
        <taxon>Nocardiaceae</taxon>
        <taxon>Nocardia</taxon>
    </lineage>
</organism>
<gene>
    <name evidence="2" type="ORF">FEK35_15280</name>
</gene>
<sequence length="338" mass="38032">MSTAPSNPHDAFFRHMMRRRADAACQMRAMVPDDVAARIDWDALEPLSCSFVSEQLRSTYSDLLFSTRLDGHEAYIYLLMEHQSRSDPFMALRMLDYVVAIWNRYLDEYPKAKRLPAVIPLVVHASPRGHVWRAPTEVADLIDLDPQTRRELTPYLPRLRFLLDDLNAVDLTELRARASTPTVRVVLTLLKLAPGNPHLDIDLQPLVNDLRRIISAPGGLDDLQSILTYIFGVGDTTDTDLEPLIDQLGPQAKETYMTTAERLQERGRAEGRVEGRIEGRVEGRAEGRAETLIEQLALKFGPVPVEVAMAVGRANSEQLHSWTARILTARSLDEMGIA</sequence>
<name>A0A5R8PDT9_9NOCA</name>
<dbReference type="OrthoDB" id="4539897at2"/>
<feature type="domain" description="Transposase (putative) YhgA-like" evidence="1">
    <location>
        <begin position="7"/>
        <end position="208"/>
    </location>
</feature>
<protein>
    <submittedName>
        <fullName evidence="2">Transposase</fullName>
    </submittedName>
</protein>
<accession>A0A5R8PDT9</accession>
<dbReference type="InterPro" id="IPR051699">
    <property type="entry name" value="Rpn/YhgA-like_nuclease"/>
</dbReference>
<dbReference type="InterPro" id="IPR006842">
    <property type="entry name" value="Transposase_31"/>
</dbReference>
<dbReference type="PANTHER" id="PTHR34611:SF2">
    <property type="entry name" value="INACTIVE RECOMBINATION-PROMOTING NUCLEASE-LIKE PROTEIN RPNE-RELATED"/>
    <property type="match status" value="1"/>
</dbReference>
<dbReference type="RefSeq" id="WP_138456755.1">
    <property type="nucleotide sequence ID" value="NZ_VBUU01000014.1"/>
</dbReference>
<reference evidence="2 3" key="1">
    <citation type="submission" date="2019-05" db="EMBL/GenBank/DDBJ databases">
        <title>Genomes sequences of two Nocardia cyriacigeorgica environmental isolates, type strains Nocardia asteroides ATCC 19247 and Nocardia cyriacigeorgica DSM 44484.</title>
        <authorList>
            <person name="Vautrin F."/>
            <person name="Bergeron E."/>
            <person name="Dubost A."/>
            <person name="Abrouk D."/>
            <person name="Rodriguez Nava V."/>
            <person name="Pujic P."/>
        </authorList>
    </citation>
    <scope>NUCLEOTIDE SEQUENCE [LARGE SCALE GENOMIC DNA]</scope>
    <source>
        <strain evidence="2 3">EML 1456</strain>
    </source>
</reference>
<proteinExistence type="predicted"/>
<dbReference type="GO" id="GO:0006310">
    <property type="term" value="P:DNA recombination"/>
    <property type="evidence" value="ECO:0007669"/>
    <property type="project" value="TreeGrafter"/>
</dbReference>
<dbReference type="AlphaFoldDB" id="A0A5R8PDT9"/>
<dbReference type="EMBL" id="VBUU01000014">
    <property type="protein sequence ID" value="TLG09481.1"/>
    <property type="molecule type" value="Genomic_DNA"/>
</dbReference>
<dbReference type="Proteomes" id="UP000308349">
    <property type="component" value="Unassembled WGS sequence"/>
</dbReference>
<evidence type="ECO:0000259" key="1">
    <source>
        <dbReference type="Pfam" id="PF04754"/>
    </source>
</evidence>
<comment type="caution">
    <text evidence="2">The sequence shown here is derived from an EMBL/GenBank/DDBJ whole genome shotgun (WGS) entry which is preliminary data.</text>
</comment>
<dbReference type="PANTHER" id="PTHR34611">
    <property type="match status" value="1"/>
</dbReference>
<evidence type="ECO:0000313" key="3">
    <source>
        <dbReference type="Proteomes" id="UP000308349"/>
    </source>
</evidence>